<dbReference type="InterPro" id="IPR000008">
    <property type="entry name" value="C2_dom"/>
</dbReference>
<feature type="compositionally biased region" description="Basic and acidic residues" evidence="3">
    <location>
        <begin position="765"/>
        <end position="795"/>
    </location>
</feature>
<dbReference type="PROSITE" id="PS50004">
    <property type="entry name" value="C2"/>
    <property type="match status" value="2"/>
</dbReference>
<evidence type="ECO:0000313" key="5">
    <source>
        <dbReference type="EMBL" id="ETO16331.1"/>
    </source>
</evidence>
<sequence>VDVYEAVEVLAGEGRFALEMRIRNTSYKTEFVSCEKGIVEWCQVLNMDLEGPKLGGPRDNSGTITLSLPKDPHQCPDVIFYLTKKKEGLQAIASSVEYISYRRFTWNELVKLGFASPPHWYEFSASDVLHQLKDDEFPGTVLLGIRCGTDIENVGTVSAKARPFVSIGSGTDTNPLDELLPDDLFSDFADSTATLVSTTGVESMGKLTVTVVQATDIPSVDSNGKADPYVKVLIHDTLFQTPTQKNTLQPQWNAKFVFEGVNIHDDITLELWDWNRLKDTLIGRKSNILLSGLIQEAGQEGMHGFSAVKTYIMDSDKYQGAKVTLSFQWEFDPRQKLKRKSKPTAIFAGLFQKDDKSGLFKAKGVEVMGRPYRKNYSMKVYVYCARDLMAADGNGLSDPFLEVSFCGMKGKTSIKKKTLHPQWMEELTLNVDIPQPVEYAPRVRCAIYDWDQVGSNDLLARVFIPFKIIQKMEKTKKPEWFPLQDKMGHVLEAKGVYMAIELLDPDLRHAKPIFSIDFASFPFDLNFFVIGVRDLKSSLGVSKPQLVSTVPVTGDLSEVATDPSSNPSPTDANWLVIKKMAFDLPKNFELAPVVNLLLRDNKFGGLLKHDIGNAPLKIEQFMQKIDEEGTDWVAKEETKSILDEKELKTELKAEEEAEWRVYQAETRVRELALGRVKAMTEARCSLFPFDMDTRKYLNQLERKELDVLTREEVEEIQLKEAQEHPQQFKKRTSLALSKNGSMAEMLKNTQQAMNEMEAIPDDSAEETKKKYQDPEQEFKAAEEEQDQKLAEEERLLNTSKDNSVTNNEHEKQDNDSQKEDSKKKKKKGKSQKQKDDQVRKNAEKLLKEWDSVAEECCFDIDSKVAYNPEDFEPEYLKGRAKVKSELEHCEDLDLNPFESINLWTGQASGTKLFGQNRRQVGTLKGLWKLSDRSRNEKNPFGPGIKSLLLPRVIVCRLYILNAVHL</sequence>
<dbReference type="Proteomes" id="UP000023152">
    <property type="component" value="Unassembled WGS sequence"/>
</dbReference>
<dbReference type="Gene3D" id="2.60.40.150">
    <property type="entry name" value="C2 domain"/>
    <property type="match status" value="2"/>
</dbReference>
<evidence type="ECO:0000256" key="3">
    <source>
        <dbReference type="SAM" id="MobiDB-lite"/>
    </source>
</evidence>
<protein>
    <recommendedName>
        <fullName evidence="4">C2 domain-containing protein</fullName>
    </recommendedName>
</protein>
<evidence type="ECO:0000313" key="6">
    <source>
        <dbReference type="Proteomes" id="UP000023152"/>
    </source>
</evidence>
<name>X6MRP8_RETFI</name>
<evidence type="ECO:0000256" key="1">
    <source>
        <dbReference type="ARBA" id="ARBA00022723"/>
    </source>
</evidence>
<reference evidence="5 6" key="1">
    <citation type="journal article" date="2013" name="Curr. Biol.">
        <title>The Genome of the Foraminiferan Reticulomyxa filosa.</title>
        <authorList>
            <person name="Glockner G."/>
            <person name="Hulsmann N."/>
            <person name="Schleicher M."/>
            <person name="Noegel A.A."/>
            <person name="Eichinger L."/>
            <person name="Gallinger C."/>
            <person name="Pawlowski J."/>
            <person name="Sierra R."/>
            <person name="Euteneuer U."/>
            <person name="Pillet L."/>
            <person name="Moustafa A."/>
            <person name="Platzer M."/>
            <person name="Groth M."/>
            <person name="Szafranski K."/>
            <person name="Schliwa M."/>
        </authorList>
    </citation>
    <scope>NUCLEOTIDE SEQUENCE [LARGE SCALE GENOMIC DNA]</scope>
</reference>
<proteinExistence type="predicted"/>
<gene>
    <name evidence="5" type="ORF">RFI_21021</name>
</gene>
<dbReference type="CDD" id="cd00030">
    <property type="entry name" value="C2"/>
    <property type="match status" value="1"/>
</dbReference>
<dbReference type="OrthoDB" id="270970at2759"/>
<feature type="non-terminal residue" evidence="5">
    <location>
        <position position="965"/>
    </location>
</feature>
<dbReference type="PANTHER" id="PTHR45911">
    <property type="entry name" value="C2 DOMAIN-CONTAINING PROTEIN"/>
    <property type="match status" value="1"/>
</dbReference>
<dbReference type="EMBL" id="ASPP01018363">
    <property type="protein sequence ID" value="ETO16331.1"/>
    <property type="molecule type" value="Genomic_DNA"/>
</dbReference>
<dbReference type="AlphaFoldDB" id="X6MRP8"/>
<feature type="non-terminal residue" evidence="5">
    <location>
        <position position="1"/>
    </location>
</feature>
<feature type="domain" description="C2" evidence="4">
    <location>
        <begin position="187"/>
        <end position="303"/>
    </location>
</feature>
<dbReference type="GO" id="GO:0005509">
    <property type="term" value="F:calcium ion binding"/>
    <property type="evidence" value="ECO:0007669"/>
    <property type="project" value="TreeGrafter"/>
</dbReference>
<organism evidence="5 6">
    <name type="scientific">Reticulomyxa filosa</name>
    <dbReference type="NCBI Taxonomy" id="46433"/>
    <lineage>
        <taxon>Eukaryota</taxon>
        <taxon>Sar</taxon>
        <taxon>Rhizaria</taxon>
        <taxon>Retaria</taxon>
        <taxon>Foraminifera</taxon>
        <taxon>Monothalamids</taxon>
        <taxon>Reticulomyxidae</taxon>
        <taxon>Reticulomyxa</taxon>
    </lineage>
</organism>
<comment type="caution">
    <text evidence="5">The sequence shown here is derived from an EMBL/GenBank/DDBJ whole genome shotgun (WGS) entry which is preliminary data.</text>
</comment>
<feature type="compositionally biased region" description="Basic and acidic residues" evidence="3">
    <location>
        <begin position="807"/>
        <end position="822"/>
    </location>
</feature>
<dbReference type="GO" id="GO:0016020">
    <property type="term" value="C:membrane"/>
    <property type="evidence" value="ECO:0007669"/>
    <property type="project" value="TreeGrafter"/>
</dbReference>
<feature type="compositionally biased region" description="Polar residues" evidence="3">
    <location>
        <begin position="796"/>
        <end position="806"/>
    </location>
</feature>
<keyword evidence="2" id="KW-0106">Calcium</keyword>
<feature type="domain" description="C2" evidence="4">
    <location>
        <begin position="359"/>
        <end position="481"/>
    </location>
</feature>
<dbReference type="SMART" id="SM00239">
    <property type="entry name" value="C2"/>
    <property type="match status" value="2"/>
</dbReference>
<dbReference type="PRINTS" id="PR00360">
    <property type="entry name" value="C2DOMAIN"/>
</dbReference>
<accession>X6MRP8</accession>
<keyword evidence="6" id="KW-1185">Reference proteome</keyword>
<feature type="region of interest" description="Disordered" evidence="3">
    <location>
        <begin position="761"/>
        <end position="839"/>
    </location>
</feature>
<dbReference type="SUPFAM" id="SSF49562">
    <property type="entry name" value="C2 domain (Calcium/lipid-binding domain, CaLB)"/>
    <property type="match status" value="2"/>
</dbReference>
<dbReference type="InterPro" id="IPR035892">
    <property type="entry name" value="C2_domain_sf"/>
</dbReference>
<evidence type="ECO:0000256" key="2">
    <source>
        <dbReference type="ARBA" id="ARBA00022837"/>
    </source>
</evidence>
<dbReference type="Pfam" id="PF00168">
    <property type="entry name" value="C2"/>
    <property type="match status" value="2"/>
</dbReference>
<evidence type="ECO:0000259" key="4">
    <source>
        <dbReference type="PROSITE" id="PS50004"/>
    </source>
</evidence>
<keyword evidence="1" id="KW-0479">Metal-binding</keyword>
<dbReference type="PANTHER" id="PTHR45911:SF4">
    <property type="entry name" value="MULTIPLE C2 AND TRANSMEMBRANE DOMAIN-CONTAINING PROTEIN"/>
    <property type="match status" value="1"/>
</dbReference>